<dbReference type="InterPro" id="IPR000225">
    <property type="entry name" value="Armadillo"/>
</dbReference>
<dbReference type="SUPFAM" id="SSF48371">
    <property type="entry name" value="ARM repeat"/>
    <property type="match status" value="4"/>
</dbReference>
<organism evidence="3 4">
    <name type="scientific">Methanoculleus bourgensis (strain ATCC 43281 / DSM 3045 / OCM 15 / MS2)</name>
    <name type="common">Methanogenium bourgense</name>
    <dbReference type="NCBI Taxonomy" id="1201294"/>
    <lineage>
        <taxon>Archaea</taxon>
        <taxon>Methanobacteriati</taxon>
        <taxon>Methanobacteriota</taxon>
        <taxon>Stenosarchaea group</taxon>
        <taxon>Methanomicrobia</taxon>
        <taxon>Methanomicrobiales</taxon>
        <taxon>Methanomicrobiaceae</taxon>
        <taxon>Methanoculleus</taxon>
    </lineage>
</organism>
<reference evidence="4" key="1">
    <citation type="journal article" date="2012" name="J. Bacteriol.">
        <title>Complete genome sequence of the hydrogenotrophic, methanogenic archaeon Methanoculleus bourgensis strain MS2T, isolated from a sewage sludge digester.</title>
        <authorList>
            <person name="Maus I."/>
            <person name="Wibberg D."/>
            <person name="Stantscheff R."/>
            <person name="Eikmeyer F.G."/>
            <person name="Seffner A."/>
            <person name="Boelter J."/>
            <person name="Szczepanowski R."/>
            <person name="Blom J."/>
            <person name="Jaenicke S."/>
            <person name="Konig H."/>
            <person name="Puhler A."/>
            <person name="Schluter A."/>
        </authorList>
    </citation>
    <scope>NUCLEOTIDE SEQUENCE [LARGE SCALE GENOMIC DNA]</scope>
    <source>
        <strain evidence="4">ATCC 43281 / DSM 3045 / OCM 15 / MS2</strain>
    </source>
</reference>
<accession>I7LIS7</accession>
<dbReference type="AlphaFoldDB" id="I7LIS7"/>
<dbReference type="Pfam" id="PF13646">
    <property type="entry name" value="HEAT_2"/>
    <property type="match status" value="7"/>
</dbReference>
<evidence type="ECO:0000256" key="1">
    <source>
        <dbReference type="ARBA" id="ARBA00045876"/>
    </source>
</evidence>
<gene>
    <name evidence="3" type="ordered locus">BN140_0344</name>
</gene>
<keyword evidence="3" id="KW-0456">Lyase</keyword>
<protein>
    <submittedName>
        <fullName evidence="3">PBS lyase HEAT domain-containing protein</fullName>
    </submittedName>
</protein>
<dbReference type="PANTHER" id="PTHR12697">
    <property type="entry name" value="PBS LYASE HEAT-LIKE PROTEIN"/>
    <property type="match status" value="1"/>
</dbReference>
<name>I7LIS7_METBM</name>
<keyword evidence="4" id="KW-1185">Reference proteome</keyword>
<proteinExistence type="predicted"/>
<dbReference type="Proteomes" id="UP000009007">
    <property type="component" value="Chromosome I"/>
</dbReference>
<dbReference type="GeneID" id="13353828"/>
<dbReference type="InterPro" id="IPR016024">
    <property type="entry name" value="ARM-type_fold"/>
</dbReference>
<dbReference type="InterPro" id="IPR021133">
    <property type="entry name" value="HEAT_type_2"/>
</dbReference>
<dbReference type="Pfam" id="PF03130">
    <property type="entry name" value="HEAT_PBS"/>
    <property type="match status" value="2"/>
</dbReference>
<dbReference type="GO" id="GO:0016829">
    <property type="term" value="F:lyase activity"/>
    <property type="evidence" value="ECO:0007669"/>
    <property type="project" value="UniProtKB-KW"/>
</dbReference>
<dbReference type="SMART" id="SM00185">
    <property type="entry name" value="ARM"/>
    <property type="match status" value="8"/>
</dbReference>
<evidence type="ECO:0000256" key="2">
    <source>
        <dbReference type="SAM" id="MobiDB-lite"/>
    </source>
</evidence>
<dbReference type="RefSeq" id="WP_014866244.1">
    <property type="nucleotide sequence ID" value="NC_018227.2"/>
</dbReference>
<dbReference type="HOGENOM" id="CLU_308111_0_0_2"/>
<dbReference type="InterPro" id="IPR004155">
    <property type="entry name" value="PBS_lyase_HEAT"/>
</dbReference>
<sequence>MPFRLIPADIGRLVSKRDLGGLIAALESEDKNTRWMAAGGLGELRDPRAIDPLIRALADPDPDVRWKAVEALGSIGDARATEALIPFLTDPDDTMRLQVVWALGRIRDQRATTHLIPFLVDPDYDMKIATIWALGTIGGRHSAAVLREMLLDRHSGVRSKVAESLEMCGWRPADDRERGALVFARRDWGEVSRYRRALADVLVWALDDGYFDVRMHAARILGTTRSRHAVGPLRKALDDPEECVTYEAAAALAEIGNPESRQALVHGLESPHLGTRKVAAGALRRLGWEPRSLYHKVLFLNANDDWVGLVRLKRHGVGPLARELTERRGAERTSIAKALRAIGSPATDALVGLLNNPDPDIRWRAASILGDGGDRRAVGPLVAALEDTDGRVASSAAVALGELRDEEAVDPLIRAYRTGNPDLRRDSVAALGRIGSRRAVAAIIEASGDESPGVRLSAIRTMGRIRDVRVLPALLPFFQDPDPAVRFEAVRAVRPYSGRKTDPLLIRALGDPDAGVRREAARQVGRRRVGAAVQPLTRLFEDPDTGVRKAAARALERIGWRPADSGEQLAYLIAKEEWEEIQRLGLLADPAREQESDKSALLPGGLQGRIRPALPEEQTLQEDREADTASGGGKGGVAAVHEDVPGLQYFIGVLNNPDADMRARARAAEALGNLGDLRGVQPLMSALRDPDAEIRGRAALSLGMLGDHKAFGSLVVALEDPVFEVMRRAAEALSVLKPRGAVLPLTELAKSPDPGSRTLAVTVLGNFEDDDAVRALLVALNDAHPGVKSAAMESLLELVDYWGSRISFFLRDANPAVRGNAITALKSLLGEDEAASRLLPLLRAGSFSVRREAVLALGAMGWRPGLPEEYATVLIAGRRWDEVVALGKQAESTLIDALFDTDREIQDGAVAALARLGDAGTVRSIRAAMRRGGDLEVKGVYAAMKAASLIEEKGPAPFSRDL</sequence>
<dbReference type="PATRIC" id="fig|1201294.9.peg.372"/>
<comment type="function">
    <text evidence="1">Catalyzes the hydroxylation of the N(6)-(4-aminobutyl)-L-lysine intermediate produced by deoxyhypusine synthase/DHPS on a critical lysine of the eukaryotic translation initiation factor 5A/eIF-5A. This is the second step of the post-translational modification of that lysine into an unusual amino acid residue named hypusine. Hypusination is unique to mature eIF-5A factor and is essential for its function.</text>
</comment>
<dbReference type="STRING" id="1201294.BN140_0344"/>
<dbReference type="KEGG" id="mbg:BN140_0344"/>
<dbReference type="BioCyc" id="MBOU1201294:BN140_RS01715-MONOMER"/>
<dbReference type="PANTHER" id="PTHR12697:SF5">
    <property type="entry name" value="DEOXYHYPUSINE HYDROXYLASE"/>
    <property type="match status" value="1"/>
</dbReference>
<evidence type="ECO:0000313" key="3">
    <source>
        <dbReference type="EMBL" id="CCJ35267.1"/>
    </source>
</evidence>
<dbReference type="Gene3D" id="1.25.10.10">
    <property type="entry name" value="Leucine-rich Repeat Variant"/>
    <property type="match status" value="7"/>
</dbReference>
<evidence type="ECO:0000313" key="4">
    <source>
        <dbReference type="Proteomes" id="UP000009007"/>
    </source>
</evidence>
<dbReference type="InterPro" id="IPR011989">
    <property type="entry name" value="ARM-like"/>
</dbReference>
<feature type="region of interest" description="Disordered" evidence="2">
    <location>
        <begin position="616"/>
        <end position="635"/>
    </location>
</feature>
<dbReference type="GO" id="GO:0016491">
    <property type="term" value="F:oxidoreductase activity"/>
    <property type="evidence" value="ECO:0007669"/>
    <property type="project" value="TreeGrafter"/>
</dbReference>
<dbReference type="PROSITE" id="PS50077">
    <property type="entry name" value="HEAT_REPEAT"/>
    <property type="match status" value="1"/>
</dbReference>
<dbReference type="EMBL" id="HE964772">
    <property type="protein sequence ID" value="CCJ35267.1"/>
    <property type="molecule type" value="Genomic_DNA"/>
</dbReference>
<dbReference type="SMART" id="SM00567">
    <property type="entry name" value="EZ_HEAT"/>
    <property type="match status" value="20"/>
</dbReference>